<dbReference type="AlphaFoldDB" id="A0A1E5L8M0"/>
<evidence type="ECO:0000256" key="1">
    <source>
        <dbReference type="ARBA" id="ARBA00007228"/>
    </source>
</evidence>
<feature type="compositionally biased region" description="Polar residues" evidence="4">
    <location>
        <begin position="1"/>
        <end position="23"/>
    </location>
</feature>
<gene>
    <name evidence="6" type="ORF">BHU72_13880</name>
</gene>
<dbReference type="Pfam" id="PF08032">
    <property type="entry name" value="SpoU_sub_bind"/>
    <property type="match status" value="1"/>
</dbReference>
<keyword evidence="2 6" id="KW-0489">Methyltransferase</keyword>
<evidence type="ECO:0000313" key="7">
    <source>
        <dbReference type="Proteomes" id="UP000095255"/>
    </source>
</evidence>
<dbReference type="Gene3D" id="3.30.1330.30">
    <property type="match status" value="1"/>
</dbReference>
<dbReference type="SUPFAM" id="SSF55315">
    <property type="entry name" value="L30e-like"/>
    <property type="match status" value="1"/>
</dbReference>
<feature type="region of interest" description="Disordered" evidence="4">
    <location>
        <begin position="1"/>
        <end position="45"/>
    </location>
</feature>
<dbReference type="STRING" id="1390249.BHU72_13880"/>
<dbReference type="EMBL" id="MJAT01000005">
    <property type="protein sequence ID" value="OEH86374.1"/>
    <property type="molecule type" value="Genomic_DNA"/>
</dbReference>
<dbReference type="GO" id="GO:0032259">
    <property type="term" value="P:methylation"/>
    <property type="evidence" value="ECO:0007669"/>
    <property type="project" value="UniProtKB-KW"/>
</dbReference>
<dbReference type="GO" id="GO:0003723">
    <property type="term" value="F:RNA binding"/>
    <property type="evidence" value="ECO:0007669"/>
    <property type="project" value="InterPro"/>
</dbReference>
<feature type="domain" description="RNA 2-O ribose methyltransferase substrate binding" evidence="5">
    <location>
        <begin position="60"/>
        <end position="133"/>
    </location>
</feature>
<organism evidence="6 7">
    <name type="scientific">Desulfuribacillus stibiiarsenatis</name>
    <dbReference type="NCBI Taxonomy" id="1390249"/>
    <lineage>
        <taxon>Bacteria</taxon>
        <taxon>Bacillati</taxon>
        <taxon>Bacillota</taxon>
        <taxon>Desulfuribacillia</taxon>
        <taxon>Desulfuribacillales</taxon>
        <taxon>Desulfuribacillaceae</taxon>
        <taxon>Desulfuribacillus</taxon>
    </lineage>
</organism>
<keyword evidence="3 6" id="KW-0808">Transferase</keyword>
<evidence type="ECO:0000256" key="4">
    <source>
        <dbReference type="SAM" id="MobiDB-lite"/>
    </source>
</evidence>
<proteinExistence type="inferred from homology"/>
<dbReference type="GO" id="GO:0006396">
    <property type="term" value="P:RNA processing"/>
    <property type="evidence" value="ECO:0007669"/>
    <property type="project" value="InterPro"/>
</dbReference>
<dbReference type="PANTHER" id="PTHR46429">
    <property type="entry name" value="23S RRNA (GUANOSINE-2'-O-)-METHYLTRANSFERASE RLMB"/>
    <property type="match status" value="1"/>
</dbReference>
<dbReference type="NCBIfam" id="TIGR00186">
    <property type="entry name" value="rRNA_methyl_3"/>
    <property type="match status" value="1"/>
</dbReference>
<dbReference type="InterPro" id="IPR029028">
    <property type="entry name" value="Alpha/beta_knot_MTases"/>
</dbReference>
<dbReference type="SUPFAM" id="SSF75217">
    <property type="entry name" value="alpha/beta knot"/>
    <property type="match status" value="1"/>
</dbReference>
<dbReference type="CDD" id="cd18103">
    <property type="entry name" value="SpoU-like_RlmB"/>
    <property type="match status" value="1"/>
</dbReference>
<dbReference type="InterPro" id="IPR013123">
    <property type="entry name" value="SpoU_subst-bd"/>
</dbReference>
<dbReference type="InterPro" id="IPR001537">
    <property type="entry name" value="SpoU_MeTrfase"/>
</dbReference>
<dbReference type="Gene3D" id="3.40.1280.10">
    <property type="match status" value="1"/>
</dbReference>
<reference evidence="6 7" key="1">
    <citation type="submission" date="2016-09" db="EMBL/GenBank/DDBJ databases">
        <title>Desulfuribacillus arsenicus sp. nov., an obligately anaerobic, dissimilatory arsenic- and antimonate-reducing bacterium isolated from anoxic sediments.</title>
        <authorList>
            <person name="Abin C.A."/>
            <person name="Hollibaugh J.T."/>
        </authorList>
    </citation>
    <scope>NUCLEOTIDE SEQUENCE [LARGE SCALE GENOMIC DNA]</scope>
    <source>
        <strain evidence="6 7">MLFW-2</strain>
    </source>
</reference>
<comment type="similarity">
    <text evidence="1">Belongs to the class IV-like SAM-binding methyltransferase superfamily. RNA methyltransferase TrmH family.</text>
</comment>
<dbReference type="InterPro" id="IPR029064">
    <property type="entry name" value="Ribosomal_eL30-like_sf"/>
</dbReference>
<dbReference type="GO" id="GO:0005829">
    <property type="term" value="C:cytosol"/>
    <property type="evidence" value="ECO:0007669"/>
    <property type="project" value="TreeGrafter"/>
</dbReference>
<dbReference type="PANTHER" id="PTHR46429:SF1">
    <property type="entry name" value="23S RRNA (GUANOSINE-2'-O-)-METHYLTRANSFERASE RLMB"/>
    <property type="match status" value="1"/>
</dbReference>
<dbReference type="SMART" id="SM00967">
    <property type="entry name" value="SpoU_sub_bind"/>
    <property type="match status" value="1"/>
</dbReference>
<accession>A0A1E5L8M0</accession>
<dbReference type="FunFam" id="3.40.1280.10:FF:000008">
    <property type="entry name" value="Group 3 RNA methyltransferase TrmH"/>
    <property type="match status" value="1"/>
</dbReference>
<dbReference type="Pfam" id="PF00588">
    <property type="entry name" value="SpoU_methylase"/>
    <property type="match status" value="1"/>
</dbReference>
<evidence type="ECO:0000256" key="3">
    <source>
        <dbReference type="ARBA" id="ARBA00022679"/>
    </source>
</evidence>
<evidence type="ECO:0000259" key="5">
    <source>
        <dbReference type="SMART" id="SM00967"/>
    </source>
</evidence>
<dbReference type="InterPro" id="IPR004441">
    <property type="entry name" value="rRNA_MeTrfase_TrmH"/>
</dbReference>
<sequence>MNPKNRQANHPNSKNKPSEQMKQTKQKHTEKIKNKLPENLRNQEHQIQEQRTEEETEFMQIEGKNPIIEALRAGQQMDKILIAEGLHQIDEIKQLASERGVKYQFVTRQKIEQIATTKVNQGLIAFVAHAQYIEMDQWLDSLDMSKNPVVVMLAELQDPHNVGSIIRSAEASGVAGVVIAKHRSVGITATVAKSSAGAVAHMPIIRVTNLAQSLEEMKARGFWVVGTDAKADKHYYDIQYNMPTVLIIGSEGKGMGPLLEKKCDYLTKIPMLGNVTSLNASVAAGIMLFEIVKQRLR</sequence>
<comment type="caution">
    <text evidence="6">The sequence shown here is derived from an EMBL/GenBank/DDBJ whole genome shotgun (WGS) entry which is preliminary data.</text>
</comment>
<dbReference type="GO" id="GO:0008173">
    <property type="term" value="F:RNA methyltransferase activity"/>
    <property type="evidence" value="ECO:0007669"/>
    <property type="project" value="InterPro"/>
</dbReference>
<protein>
    <submittedName>
        <fullName evidence="6">23S rRNA (Guanosine(2251)-2'-O)-methyltransferase RlmB</fullName>
    </submittedName>
</protein>
<evidence type="ECO:0000256" key="2">
    <source>
        <dbReference type="ARBA" id="ARBA00022603"/>
    </source>
</evidence>
<dbReference type="InterPro" id="IPR029026">
    <property type="entry name" value="tRNA_m1G_MTases_N"/>
</dbReference>
<feature type="compositionally biased region" description="Basic and acidic residues" evidence="4">
    <location>
        <begin position="27"/>
        <end position="45"/>
    </location>
</feature>
<dbReference type="Proteomes" id="UP000095255">
    <property type="component" value="Unassembled WGS sequence"/>
</dbReference>
<evidence type="ECO:0000313" key="6">
    <source>
        <dbReference type="EMBL" id="OEH86374.1"/>
    </source>
</evidence>
<keyword evidence="7" id="KW-1185">Reference proteome</keyword>
<name>A0A1E5L8M0_9FIRM</name>